<reference evidence="1 2" key="1">
    <citation type="journal article" date="2018" name="Environ. Microbiol.">
        <title>Novel energy conservation strategies and behaviour of Pelotomaculum schinkii driving syntrophic propionate catabolism.</title>
        <authorList>
            <person name="Hidalgo-Ahumada C.A.P."/>
            <person name="Nobu M.K."/>
            <person name="Narihiro T."/>
            <person name="Tamaki H."/>
            <person name="Liu W.T."/>
            <person name="Kamagata Y."/>
            <person name="Stams A.J.M."/>
            <person name="Imachi H."/>
            <person name="Sousa D.Z."/>
        </authorList>
    </citation>
    <scope>NUCLEOTIDE SEQUENCE [LARGE SCALE GENOMIC DNA]</scope>
    <source>
        <strain evidence="1 2">HH</strain>
    </source>
</reference>
<keyword evidence="2" id="KW-1185">Reference proteome</keyword>
<dbReference type="AlphaFoldDB" id="A0A4Y7RFD2"/>
<evidence type="ECO:0000313" key="2">
    <source>
        <dbReference type="Proteomes" id="UP000298324"/>
    </source>
</evidence>
<organism evidence="1 2">
    <name type="scientific">Pelotomaculum schinkii</name>
    <dbReference type="NCBI Taxonomy" id="78350"/>
    <lineage>
        <taxon>Bacteria</taxon>
        <taxon>Bacillati</taxon>
        <taxon>Bacillota</taxon>
        <taxon>Clostridia</taxon>
        <taxon>Eubacteriales</taxon>
        <taxon>Desulfotomaculaceae</taxon>
        <taxon>Pelotomaculum</taxon>
    </lineage>
</organism>
<accession>A0A4Y7RFD2</accession>
<dbReference type="EMBL" id="QFGA01000001">
    <property type="protein sequence ID" value="TEB07491.1"/>
    <property type="molecule type" value="Genomic_DNA"/>
</dbReference>
<proteinExistence type="predicted"/>
<protein>
    <submittedName>
        <fullName evidence="1">Uncharacterized protein</fullName>
    </submittedName>
</protein>
<sequence length="88" mass="10078">MLVKRGMASRMGNKNFQEGVHALFFCLKHKLTKRKYYEDNGVPKEITLLSGLSFSYRDRQSSITKQEKSGIECDIQGVLTPAKEESDY</sequence>
<evidence type="ECO:0000313" key="1">
    <source>
        <dbReference type="EMBL" id="TEB07491.1"/>
    </source>
</evidence>
<dbReference type="Proteomes" id="UP000298324">
    <property type="component" value="Unassembled WGS sequence"/>
</dbReference>
<comment type="caution">
    <text evidence="1">The sequence shown here is derived from an EMBL/GenBank/DDBJ whole genome shotgun (WGS) entry which is preliminary data.</text>
</comment>
<name>A0A4Y7RFD2_9FIRM</name>
<gene>
    <name evidence="1" type="ORF">Psch_01045</name>
</gene>